<dbReference type="Pfam" id="PF24346">
    <property type="entry name" value="DUF7507"/>
    <property type="match status" value="3"/>
</dbReference>
<dbReference type="Pfam" id="PF19076">
    <property type="entry name" value="CshA_repeat"/>
    <property type="match status" value="1"/>
</dbReference>
<feature type="transmembrane region" description="Helical" evidence="2">
    <location>
        <begin position="701"/>
        <end position="723"/>
    </location>
</feature>
<dbReference type="NCBIfam" id="TIGR01451">
    <property type="entry name" value="B_ant_repeat"/>
    <property type="match status" value="2"/>
</dbReference>
<dbReference type="PANTHER" id="PTHR34819:SF3">
    <property type="entry name" value="CELL SURFACE PROTEIN"/>
    <property type="match status" value="1"/>
</dbReference>
<keyword evidence="3" id="KW-0732">Signal</keyword>
<evidence type="ECO:0000313" key="6">
    <source>
        <dbReference type="EMBL" id="MBS3183443.1"/>
    </source>
</evidence>
<sequence>ATAVAVIASALVLGLVSPAAQADALVTQPGELVVNGDAEQPTTAGWTGSLHRATHGTGGYPGSVIVNSSGLTGETYPGGSGLFAGVGAVSTATQTISLSTSAAAIDNGQVDALLSVYIGGYANQRDHAQVTYTFYDADGTELAAVEFGPATSTDRGNISGFIHFSETVRLPAGAREAVITIDAVRYTAPANDGYVDNVSLMLDAPSPTAIADTASTPEGVPVIINAPGNDEPGTGAEIVPGSLRLLDGDIEVTRLTTPEGLYVVDTETGDVEFTPAPGYFGTTPPLPYRITDSSGQRADSTITVEVVFTALPSLTMVKSATPADPADYVFGTIITYSFVVTNTGNVPINGITISEGAFTGSGSLSSPACPSPSLEPGAQMTCAASYTLTQTDVDNEGVSNTANASGTAEGFDIPIESDPSTFDIPVTASPAISLLKSADALAATAAGDAVDYSFLVTNTGNVTVDTVSITEDSFSGTGELSAVTCPVTNLLPGAFTACAASYTLTQADVDAGTIHNTAIANALYGNDPVISEASSASTTIDPRPAFDFTKTATATAVTTQGQEIDYTFTILNTGNITLTNVTINDTDFSGAGELSAINCPSTSVAPGGTLNCSATYIVVAADLREKVLSNSATAEVAARGEILISNISTVDIPVDVPETEEPLPGGGDDPTDGGTYPDPEAGNNQGPDTDNQHLAQTGGDASYTAITAGFLILAAGGVLFAVARKRGRQKQAFMV</sequence>
<keyword evidence="2" id="KW-1133">Transmembrane helix</keyword>
<feature type="non-terminal residue" evidence="6">
    <location>
        <position position="1"/>
    </location>
</feature>
<feature type="signal peptide" evidence="3">
    <location>
        <begin position="1"/>
        <end position="22"/>
    </location>
</feature>
<dbReference type="NCBIfam" id="TIGR01167">
    <property type="entry name" value="LPXTG_anchor"/>
    <property type="match status" value="1"/>
</dbReference>
<dbReference type="RefSeq" id="WP_211650578.1">
    <property type="nucleotide sequence ID" value="NZ_JAFEVO010000002.1"/>
</dbReference>
<proteinExistence type="predicted"/>
<feature type="region of interest" description="Disordered" evidence="1">
    <location>
        <begin position="653"/>
        <end position="696"/>
    </location>
</feature>
<dbReference type="InterPro" id="IPR026395">
    <property type="entry name" value="CshA_fibril"/>
</dbReference>
<accession>A0ABS5M8B5</accession>
<evidence type="ECO:0000313" key="7">
    <source>
        <dbReference type="Proteomes" id="UP000811492"/>
    </source>
</evidence>
<keyword evidence="2" id="KW-0812">Transmembrane</keyword>
<dbReference type="InterPro" id="IPR051172">
    <property type="entry name" value="Chlamydia_OmcB"/>
</dbReference>
<keyword evidence="7" id="KW-1185">Reference proteome</keyword>
<evidence type="ECO:0000256" key="2">
    <source>
        <dbReference type="SAM" id="Phobius"/>
    </source>
</evidence>
<feature type="compositionally biased region" description="Polar residues" evidence="1">
    <location>
        <begin position="682"/>
        <end position="695"/>
    </location>
</feature>
<feature type="domain" description="DUF7507" evidence="5">
    <location>
        <begin position="312"/>
        <end position="409"/>
    </location>
</feature>
<feature type="chain" id="PRO_5046898070" evidence="3">
    <location>
        <begin position="23"/>
        <end position="735"/>
    </location>
</feature>
<organism evidence="6 7">
    <name type="scientific">Leucobacter manosquensis</name>
    <dbReference type="NCBI Taxonomy" id="2810611"/>
    <lineage>
        <taxon>Bacteria</taxon>
        <taxon>Bacillati</taxon>
        <taxon>Actinomycetota</taxon>
        <taxon>Actinomycetes</taxon>
        <taxon>Micrococcales</taxon>
        <taxon>Microbacteriaceae</taxon>
        <taxon>Leucobacter</taxon>
    </lineage>
</organism>
<evidence type="ECO:0000259" key="5">
    <source>
        <dbReference type="Pfam" id="PF24346"/>
    </source>
</evidence>
<evidence type="ECO:0000256" key="1">
    <source>
        <dbReference type="SAM" id="MobiDB-lite"/>
    </source>
</evidence>
<feature type="domain" description="DUF7507" evidence="5">
    <location>
        <begin position="429"/>
        <end position="530"/>
    </location>
</feature>
<evidence type="ECO:0000256" key="3">
    <source>
        <dbReference type="SAM" id="SignalP"/>
    </source>
</evidence>
<gene>
    <name evidence="6" type="ORF">JSQ98_14750</name>
</gene>
<dbReference type="InterPro" id="IPR055354">
    <property type="entry name" value="DUF7507"/>
</dbReference>
<dbReference type="EMBL" id="JAFEVO010000002">
    <property type="protein sequence ID" value="MBS3183443.1"/>
    <property type="molecule type" value="Genomic_DNA"/>
</dbReference>
<feature type="domain" description="CshA" evidence="4">
    <location>
        <begin position="240"/>
        <end position="306"/>
    </location>
</feature>
<feature type="domain" description="DUF7507" evidence="5">
    <location>
        <begin position="544"/>
        <end position="638"/>
    </location>
</feature>
<keyword evidence="2" id="KW-0472">Membrane</keyword>
<comment type="caution">
    <text evidence="6">The sequence shown here is derived from an EMBL/GenBank/DDBJ whole genome shotgun (WGS) entry which is preliminary data.</text>
</comment>
<evidence type="ECO:0000259" key="4">
    <source>
        <dbReference type="Pfam" id="PF19076"/>
    </source>
</evidence>
<reference evidence="6 7" key="1">
    <citation type="submission" date="2021-02" db="EMBL/GenBank/DDBJ databases">
        <title>Draft genome and description of Leucobacter sp nov strain Marseille-Q4368.</title>
        <authorList>
            <person name="Boxberger M."/>
            <person name="La Scola B."/>
        </authorList>
    </citation>
    <scope>NUCLEOTIDE SEQUENCE [LARGE SCALE GENOMIC DNA]</scope>
    <source>
        <strain evidence="6 7">Marseille-Q4368</strain>
    </source>
</reference>
<dbReference type="InterPro" id="IPR047589">
    <property type="entry name" value="DUF11_rpt"/>
</dbReference>
<protein>
    <submittedName>
        <fullName evidence="6">LPXTG cell wall anchor domain-containing protein</fullName>
    </submittedName>
</protein>
<name>A0ABS5M8B5_9MICO</name>
<dbReference type="PANTHER" id="PTHR34819">
    <property type="entry name" value="LARGE CYSTEINE-RICH PERIPLASMIC PROTEIN OMCB"/>
    <property type="match status" value="1"/>
</dbReference>
<dbReference type="Proteomes" id="UP000811492">
    <property type="component" value="Unassembled WGS sequence"/>
</dbReference>